<dbReference type="Proteomes" id="UP000828390">
    <property type="component" value="Unassembled WGS sequence"/>
</dbReference>
<feature type="compositionally biased region" description="Basic residues" evidence="1">
    <location>
        <begin position="48"/>
        <end position="57"/>
    </location>
</feature>
<evidence type="ECO:0000313" key="3">
    <source>
        <dbReference type="Proteomes" id="UP000828390"/>
    </source>
</evidence>
<evidence type="ECO:0000313" key="2">
    <source>
        <dbReference type="EMBL" id="KAH3714782.1"/>
    </source>
</evidence>
<gene>
    <name evidence="2" type="ORF">DPMN_057483</name>
</gene>
<comment type="caution">
    <text evidence="2">The sequence shown here is derived from an EMBL/GenBank/DDBJ whole genome shotgun (WGS) entry which is preliminary data.</text>
</comment>
<dbReference type="EMBL" id="JAIWYP010000013">
    <property type="protein sequence ID" value="KAH3714782.1"/>
    <property type="molecule type" value="Genomic_DNA"/>
</dbReference>
<name>A0A9D4HC22_DREPO</name>
<accession>A0A9D4HC22</accession>
<keyword evidence="3" id="KW-1185">Reference proteome</keyword>
<sequence length="57" mass="6705">MHKDSRRNRSGARRVNDDGEGMQDTDIEETMKRSSMTSVTKRVLLNQTRRKKQNLKL</sequence>
<evidence type="ECO:0000256" key="1">
    <source>
        <dbReference type="SAM" id="MobiDB-lite"/>
    </source>
</evidence>
<feature type="compositionally biased region" description="Basic residues" evidence="1">
    <location>
        <begin position="1"/>
        <end position="12"/>
    </location>
</feature>
<dbReference type="AlphaFoldDB" id="A0A9D4HC22"/>
<proteinExistence type="predicted"/>
<reference evidence="2" key="2">
    <citation type="submission" date="2020-11" db="EMBL/GenBank/DDBJ databases">
        <authorList>
            <person name="McCartney M.A."/>
            <person name="Auch B."/>
            <person name="Kono T."/>
            <person name="Mallez S."/>
            <person name="Becker A."/>
            <person name="Gohl D.M."/>
            <person name="Silverstein K.A.T."/>
            <person name="Koren S."/>
            <person name="Bechman K.B."/>
            <person name="Herman A."/>
            <person name="Abrahante J.E."/>
            <person name="Garbe J."/>
        </authorList>
    </citation>
    <scope>NUCLEOTIDE SEQUENCE</scope>
    <source>
        <strain evidence="2">Duluth1</strain>
        <tissue evidence="2">Whole animal</tissue>
    </source>
</reference>
<feature type="compositionally biased region" description="Acidic residues" evidence="1">
    <location>
        <begin position="18"/>
        <end position="28"/>
    </location>
</feature>
<organism evidence="2 3">
    <name type="scientific">Dreissena polymorpha</name>
    <name type="common">Zebra mussel</name>
    <name type="synonym">Mytilus polymorpha</name>
    <dbReference type="NCBI Taxonomy" id="45954"/>
    <lineage>
        <taxon>Eukaryota</taxon>
        <taxon>Metazoa</taxon>
        <taxon>Spiralia</taxon>
        <taxon>Lophotrochozoa</taxon>
        <taxon>Mollusca</taxon>
        <taxon>Bivalvia</taxon>
        <taxon>Autobranchia</taxon>
        <taxon>Heteroconchia</taxon>
        <taxon>Euheterodonta</taxon>
        <taxon>Imparidentia</taxon>
        <taxon>Neoheterodontei</taxon>
        <taxon>Myida</taxon>
        <taxon>Dreissenoidea</taxon>
        <taxon>Dreissenidae</taxon>
        <taxon>Dreissena</taxon>
    </lineage>
</organism>
<feature type="region of interest" description="Disordered" evidence="1">
    <location>
        <begin position="1"/>
        <end position="57"/>
    </location>
</feature>
<reference evidence="2" key="1">
    <citation type="journal article" date="2019" name="bioRxiv">
        <title>The Genome of the Zebra Mussel, Dreissena polymorpha: A Resource for Invasive Species Research.</title>
        <authorList>
            <person name="McCartney M.A."/>
            <person name="Auch B."/>
            <person name="Kono T."/>
            <person name="Mallez S."/>
            <person name="Zhang Y."/>
            <person name="Obille A."/>
            <person name="Becker A."/>
            <person name="Abrahante J.E."/>
            <person name="Garbe J."/>
            <person name="Badalamenti J.P."/>
            <person name="Herman A."/>
            <person name="Mangelson H."/>
            <person name="Liachko I."/>
            <person name="Sullivan S."/>
            <person name="Sone E.D."/>
            <person name="Koren S."/>
            <person name="Silverstein K.A.T."/>
            <person name="Beckman K.B."/>
            <person name="Gohl D.M."/>
        </authorList>
    </citation>
    <scope>NUCLEOTIDE SEQUENCE</scope>
    <source>
        <strain evidence="2">Duluth1</strain>
        <tissue evidence="2">Whole animal</tissue>
    </source>
</reference>
<protein>
    <submittedName>
        <fullName evidence="2">Uncharacterized protein</fullName>
    </submittedName>
</protein>